<protein>
    <recommendedName>
        <fullName evidence="1">GST N-terminal domain-containing protein</fullName>
    </recommendedName>
</protein>
<proteinExistence type="predicted"/>
<evidence type="ECO:0000259" key="1">
    <source>
        <dbReference type="PROSITE" id="PS50404"/>
    </source>
</evidence>
<gene>
    <name evidence="2" type="ORF">AG1IA_05309</name>
</gene>
<evidence type="ECO:0000313" key="3">
    <source>
        <dbReference type="Proteomes" id="UP000011668"/>
    </source>
</evidence>
<accession>L8WRN7</accession>
<feature type="domain" description="GST N-terminal" evidence="1">
    <location>
        <begin position="16"/>
        <end position="109"/>
    </location>
</feature>
<dbReference type="Proteomes" id="UP000011668">
    <property type="component" value="Unassembled WGS sequence"/>
</dbReference>
<dbReference type="Gene3D" id="1.20.1050.10">
    <property type="match status" value="1"/>
</dbReference>
<keyword evidence="3" id="KW-1185">Reference proteome</keyword>
<dbReference type="OrthoDB" id="4951845at2759"/>
<dbReference type="OMA" id="VETWHEG"/>
<dbReference type="InterPro" id="IPR036249">
    <property type="entry name" value="Thioredoxin-like_sf"/>
</dbReference>
<sequence>MAATKENPIILYDIPNVNGASCARYQHNNWSRRLSLNYKGLPYRIEYVAYPDIEPKMKALGVAPVSNTFPYYTLPVIADPSSHPDGKPTYVADSFEIAVYLDDKYPTPTYPAIFAPGTRSLQHILTTQYYPATVSNIRLTIMPRMLHLFDARSVEYLKRTRGHMLEPYPDDVISQKWAEAEEKFSSLSKSAELNDGTKDAGPFITGPTVSFIDFALGGLIHWVKSIEGEDSSYLKKIFEWQGGRWKRHWEGIQKIENMSSQGSFALSLTIQDVVLSNT</sequence>
<evidence type="ECO:0000313" key="2">
    <source>
        <dbReference type="EMBL" id="ELU40660.1"/>
    </source>
</evidence>
<dbReference type="Pfam" id="PF22041">
    <property type="entry name" value="GST_C_7"/>
    <property type="match status" value="1"/>
</dbReference>
<comment type="caution">
    <text evidence="2">The sequence shown here is derived from an EMBL/GenBank/DDBJ whole genome shotgun (WGS) entry which is preliminary data.</text>
</comment>
<dbReference type="HOGENOM" id="CLU_011226_4_2_1"/>
<organism evidence="2 3">
    <name type="scientific">Thanatephorus cucumeris (strain AG1-IA)</name>
    <name type="common">Rice sheath blight fungus</name>
    <name type="synonym">Rhizoctonia solani</name>
    <dbReference type="NCBI Taxonomy" id="983506"/>
    <lineage>
        <taxon>Eukaryota</taxon>
        <taxon>Fungi</taxon>
        <taxon>Dikarya</taxon>
        <taxon>Basidiomycota</taxon>
        <taxon>Agaricomycotina</taxon>
        <taxon>Agaricomycetes</taxon>
        <taxon>Cantharellales</taxon>
        <taxon>Ceratobasidiaceae</taxon>
        <taxon>Rhizoctonia</taxon>
        <taxon>Rhizoctonia solani AG-1</taxon>
    </lineage>
</organism>
<name>L8WRN7_THACA</name>
<dbReference type="STRING" id="983506.L8WRN7"/>
<dbReference type="EMBL" id="AFRT01001363">
    <property type="protein sequence ID" value="ELU40660.1"/>
    <property type="molecule type" value="Genomic_DNA"/>
</dbReference>
<reference evidence="2 3" key="1">
    <citation type="journal article" date="2013" name="Nat. Commun.">
        <title>The evolution and pathogenic mechanisms of the rice sheath blight pathogen.</title>
        <authorList>
            <person name="Zheng A."/>
            <person name="Lin R."/>
            <person name="Xu L."/>
            <person name="Qin P."/>
            <person name="Tang C."/>
            <person name="Ai P."/>
            <person name="Zhang D."/>
            <person name="Liu Y."/>
            <person name="Sun Z."/>
            <person name="Feng H."/>
            <person name="Wang Y."/>
            <person name="Chen Y."/>
            <person name="Liang X."/>
            <person name="Fu R."/>
            <person name="Li Q."/>
            <person name="Zhang J."/>
            <person name="Yu X."/>
            <person name="Xie Z."/>
            <person name="Ding L."/>
            <person name="Guan P."/>
            <person name="Tang J."/>
            <person name="Liang Y."/>
            <person name="Wang S."/>
            <person name="Deng Q."/>
            <person name="Li S."/>
            <person name="Zhu J."/>
            <person name="Wang L."/>
            <person name="Liu H."/>
            <person name="Li P."/>
        </authorList>
    </citation>
    <scope>NUCLEOTIDE SEQUENCE [LARGE SCALE GENOMIC DNA]</scope>
    <source>
        <strain evidence="3">AG-1 IA</strain>
    </source>
</reference>
<dbReference type="InterPro" id="IPR054416">
    <property type="entry name" value="GST_UstS-like_C"/>
</dbReference>
<dbReference type="InterPro" id="IPR004045">
    <property type="entry name" value="Glutathione_S-Trfase_N"/>
</dbReference>
<dbReference type="PROSITE" id="PS50404">
    <property type="entry name" value="GST_NTER"/>
    <property type="match status" value="1"/>
</dbReference>
<dbReference type="Gene3D" id="3.40.30.10">
    <property type="entry name" value="Glutaredoxin"/>
    <property type="match status" value="1"/>
</dbReference>
<dbReference type="SUPFAM" id="SSF52833">
    <property type="entry name" value="Thioredoxin-like"/>
    <property type="match status" value="1"/>
</dbReference>
<dbReference type="AlphaFoldDB" id="L8WRN7"/>
<dbReference type="Pfam" id="PF13409">
    <property type="entry name" value="GST_N_2"/>
    <property type="match status" value="1"/>
</dbReference>